<organism evidence="2 3">
    <name type="scientific">Flavobacterium gyeonganense</name>
    <dbReference type="NCBI Taxonomy" id="1310418"/>
    <lineage>
        <taxon>Bacteria</taxon>
        <taxon>Pseudomonadati</taxon>
        <taxon>Bacteroidota</taxon>
        <taxon>Flavobacteriia</taxon>
        <taxon>Flavobacteriales</taxon>
        <taxon>Flavobacteriaceae</taxon>
        <taxon>Flavobacterium</taxon>
    </lineage>
</organism>
<keyword evidence="1" id="KW-1133">Transmembrane helix</keyword>
<dbReference type="EMBL" id="JBHMFE010000007">
    <property type="protein sequence ID" value="MFB9107189.1"/>
    <property type="molecule type" value="Genomic_DNA"/>
</dbReference>
<evidence type="ECO:0000313" key="2">
    <source>
        <dbReference type="EMBL" id="MFB9107189.1"/>
    </source>
</evidence>
<dbReference type="RefSeq" id="WP_278011333.1">
    <property type="nucleotide sequence ID" value="NZ_CP121112.1"/>
</dbReference>
<feature type="transmembrane region" description="Helical" evidence="1">
    <location>
        <begin position="147"/>
        <end position="169"/>
    </location>
</feature>
<feature type="transmembrane region" description="Helical" evidence="1">
    <location>
        <begin position="41"/>
        <end position="61"/>
    </location>
</feature>
<keyword evidence="1" id="KW-0472">Membrane</keyword>
<comment type="caution">
    <text evidence="2">The sequence shown here is derived from an EMBL/GenBank/DDBJ whole genome shotgun (WGS) entry which is preliminary data.</text>
</comment>
<evidence type="ECO:0000256" key="1">
    <source>
        <dbReference type="SAM" id="Phobius"/>
    </source>
</evidence>
<feature type="transmembrane region" description="Helical" evidence="1">
    <location>
        <begin position="67"/>
        <end position="86"/>
    </location>
</feature>
<sequence length="198" mass="23561">MDHDNNIDFKDLWKKQTVNQPDMQDLLSRVSVFKKASMRSLWMTNIMLLATSIFIIFIWIYFQPQFISTKIGIVLVILAMMVYLLVYNKLFGKYKDIDTTTTNHDYLQKLVLIKKKQQFLQTNMMSLYFLMLSAGIGLYMYEYASRMTLLGAGLTYGITFLWILFNWFFIRPKQIKKQQDKINSLIQRFKEVTHQLES</sequence>
<proteinExistence type="predicted"/>
<name>A0ABV5H5L3_9FLAO</name>
<gene>
    <name evidence="2" type="ORF">ACFFVK_01250</name>
</gene>
<accession>A0ABV5H5L3</accession>
<protein>
    <submittedName>
        <fullName evidence="2">Uncharacterized protein</fullName>
    </submittedName>
</protein>
<keyword evidence="3" id="KW-1185">Reference proteome</keyword>
<evidence type="ECO:0000313" key="3">
    <source>
        <dbReference type="Proteomes" id="UP001589562"/>
    </source>
</evidence>
<keyword evidence="1" id="KW-0812">Transmembrane</keyword>
<dbReference type="Proteomes" id="UP001589562">
    <property type="component" value="Unassembled WGS sequence"/>
</dbReference>
<reference evidence="2 3" key="1">
    <citation type="submission" date="2024-09" db="EMBL/GenBank/DDBJ databases">
        <authorList>
            <person name="Sun Q."/>
            <person name="Mori K."/>
        </authorList>
    </citation>
    <scope>NUCLEOTIDE SEQUENCE [LARGE SCALE GENOMIC DNA]</scope>
    <source>
        <strain evidence="2 3">CECT 8365</strain>
    </source>
</reference>
<feature type="transmembrane region" description="Helical" evidence="1">
    <location>
        <begin position="124"/>
        <end position="141"/>
    </location>
</feature>